<reference evidence="2 3" key="1">
    <citation type="submission" date="2019-02" db="EMBL/GenBank/DDBJ databases">
        <title>Deep-cultivation of Planctomycetes and their phenomic and genomic characterization uncovers novel biology.</title>
        <authorList>
            <person name="Wiegand S."/>
            <person name="Jogler M."/>
            <person name="Boedeker C."/>
            <person name="Pinto D."/>
            <person name="Vollmers J."/>
            <person name="Rivas-Marin E."/>
            <person name="Kohn T."/>
            <person name="Peeters S.H."/>
            <person name="Heuer A."/>
            <person name="Rast P."/>
            <person name="Oberbeckmann S."/>
            <person name="Bunk B."/>
            <person name="Jeske O."/>
            <person name="Meyerdierks A."/>
            <person name="Storesund J.E."/>
            <person name="Kallscheuer N."/>
            <person name="Luecker S."/>
            <person name="Lage O.M."/>
            <person name="Pohl T."/>
            <person name="Merkel B.J."/>
            <person name="Hornburger P."/>
            <person name="Mueller R.-W."/>
            <person name="Bruemmer F."/>
            <person name="Labrenz M."/>
            <person name="Spormann A.M."/>
            <person name="Op den Camp H."/>
            <person name="Overmann J."/>
            <person name="Amann R."/>
            <person name="Jetten M.S.M."/>
            <person name="Mascher T."/>
            <person name="Medema M.H."/>
            <person name="Devos D.P."/>
            <person name="Kaster A.-K."/>
            <person name="Ovreas L."/>
            <person name="Rohde M."/>
            <person name="Galperin M.Y."/>
            <person name="Jogler C."/>
        </authorList>
    </citation>
    <scope>NUCLEOTIDE SEQUENCE [LARGE SCALE GENOMIC DNA]</scope>
    <source>
        <strain evidence="2 3">CA12</strain>
    </source>
</reference>
<dbReference type="OrthoDB" id="269512at2"/>
<protein>
    <recommendedName>
        <fullName evidence="4">Beta-xylosidase C-terminal Concanavalin A-like domain-containing protein</fullName>
    </recommendedName>
</protein>
<feature type="chain" id="PRO_5022089287" description="Beta-xylosidase C-terminal Concanavalin A-like domain-containing protein" evidence="1">
    <location>
        <begin position="23"/>
        <end position="234"/>
    </location>
</feature>
<gene>
    <name evidence="2" type="ORF">CA12_09620</name>
</gene>
<dbReference type="AlphaFoldDB" id="A0A517P693"/>
<evidence type="ECO:0000256" key="1">
    <source>
        <dbReference type="SAM" id="SignalP"/>
    </source>
</evidence>
<accession>A0A517P693</accession>
<organism evidence="2 3">
    <name type="scientific">Alienimonas californiensis</name>
    <dbReference type="NCBI Taxonomy" id="2527989"/>
    <lineage>
        <taxon>Bacteria</taxon>
        <taxon>Pseudomonadati</taxon>
        <taxon>Planctomycetota</taxon>
        <taxon>Planctomycetia</taxon>
        <taxon>Planctomycetales</taxon>
        <taxon>Planctomycetaceae</taxon>
        <taxon>Alienimonas</taxon>
    </lineage>
</organism>
<feature type="signal peptide" evidence="1">
    <location>
        <begin position="1"/>
        <end position="22"/>
    </location>
</feature>
<dbReference type="Proteomes" id="UP000318741">
    <property type="component" value="Chromosome"/>
</dbReference>
<proteinExistence type="predicted"/>
<dbReference type="EMBL" id="CP036265">
    <property type="protein sequence ID" value="QDT14882.1"/>
    <property type="molecule type" value="Genomic_DNA"/>
</dbReference>
<dbReference type="RefSeq" id="WP_145357734.1">
    <property type="nucleotide sequence ID" value="NZ_CP036265.1"/>
</dbReference>
<dbReference type="Gene3D" id="2.60.120.200">
    <property type="match status" value="1"/>
</dbReference>
<keyword evidence="3" id="KW-1185">Reference proteome</keyword>
<evidence type="ECO:0000313" key="2">
    <source>
        <dbReference type="EMBL" id="QDT14882.1"/>
    </source>
</evidence>
<keyword evidence="1" id="KW-0732">Signal</keyword>
<evidence type="ECO:0000313" key="3">
    <source>
        <dbReference type="Proteomes" id="UP000318741"/>
    </source>
</evidence>
<sequence length="234" mass="24871" precursor="true">MTTVAAALCLAVPLLAVQIADGAGDSREVPGWGVAINPGGDGRFAPDGSRLTLSAPGPVHGLSAELNQMNAPRVLQPAEGDFDVEVKVEGGFAPGRATLRVRKAYHGAGLLLMKDDRTYIRLERASFRADGQTRHYANFELRLDGQLQRIGLATDMPLDPTQPTWLRLERRGDVVTARVRQQQGAWKTLGDKSAPLPLVVQVGVCAVNASTVPFRPTFSELKVVAAGDSAAPGT</sequence>
<dbReference type="KEGG" id="acaf:CA12_09620"/>
<evidence type="ECO:0008006" key="4">
    <source>
        <dbReference type="Google" id="ProtNLM"/>
    </source>
</evidence>
<name>A0A517P693_9PLAN</name>